<evidence type="ECO:0000256" key="2">
    <source>
        <dbReference type="ARBA" id="ARBA00010157"/>
    </source>
</evidence>
<gene>
    <name evidence="10" type="ORF">M2283_008962</name>
</gene>
<feature type="transmembrane region" description="Helical" evidence="8">
    <location>
        <begin position="309"/>
        <end position="331"/>
    </location>
</feature>
<dbReference type="InterPro" id="IPR000731">
    <property type="entry name" value="SSD"/>
</dbReference>
<sequence>MAVLLYRLGRLSFRRRRLVLLIWLALLVAGVTGAVTLSGPTSQSQQIPGLEAQRALDQLEQKFPQAAADGATARVVFASPDDSPLTDPANRRIIERTVAQLAHGPQVAGAQDPFDTGTVSPDRTIAFSQVTYDVPGEAMQADAREALLSTADEAREAGLTVEIGGDALEDEAPGGITEIIGVAIAALVLLITFRSVLVAGLPLVTALIGVGIAMTGIMTLSGFVDLSPTTGTLSLMIGLAVAIDYALLIVSRYRNELATDPRADREEAAARAMGTAGSAVVFAGLTVIIALAGLSVVGVPFLAQMGLGAAAAVAVAILIALTLLPALLGFAGRRVTANSTESQTAEKKGRATMGRRWVTLVTRRPATALIIAALGLGVAALPALDLRLGLPDDGMATKDTTQRKAYDLVSEGFGPGFNGPLVIVVSAEGTTNPQTAAQHVTEHVKTLTDVKSVSPATVNPARDTALLQVVPKGGPNAPSTTDLVTTIRDQSQDLRAESGATVAVTGMTALNIDMSDRLQSALIPYLALVVGMAMLLLMLVFRSVLVPVKAVLGFLLTVGATFGAVVAVFQWGWLAGLLGVAQTGPIVSMMPIFLIGIVFGLAMDYQVFLVARMREEYVHGAQPTQAVVSGFVNSARVVTAAAAIMISVFFGFVLSADPMIKMMGFALASGVLLDAYIVRMTLVPAALTLLGRSAWWIPRWLNKLLPDVDIEGEKLRGRLGTEGQQQTPGDTALAVDQTTV</sequence>
<evidence type="ECO:0000313" key="10">
    <source>
        <dbReference type="EMBL" id="MDH6221615.1"/>
    </source>
</evidence>
<protein>
    <submittedName>
        <fullName evidence="10">RND superfamily putative drug exporter</fullName>
    </submittedName>
</protein>
<evidence type="ECO:0000256" key="8">
    <source>
        <dbReference type="SAM" id="Phobius"/>
    </source>
</evidence>
<feature type="region of interest" description="Disordered" evidence="7">
    <location>
        <begin position="719"/>
        <end position="740"/>
    </location>
</feature>
<dbReference type="InterPro" id="IPR004869">
    <property type="entry name" value="MMPL_dom"/>
</dbReference>
<keyword evidence="5 8" id="KW-1133">Transmembrane helix</keyword>
<feature type="transmembrane region" description="Helical" evidence="8">
    <location>
        <begin position="553"/>
        <end position="574"/>
    </location>
</feature>
<evidence type="ECO:0000256" key="5">
    <source>
        <dbReference type="ARBA" id="ARBA00022989"/>
    </source>
</evidence>
<dbReference type="Gene3D" id="1.20.1640.10">
    <property type="entry name" value="Multidrug efflux transporter AcrB transmembrane domain"/>
    <property type="match status" value="2"/>
</dbReference>
<feature type="transmembrane region" description="Helical" evidence="8">
    <location>
        <begin position="179"/>
        <end position="197"/>
    </location>
</feature>
<feature type="transmembrane region" description="Helical" evidence="8">
    <location>
        <begin position="365"/>
        <end position="384"/>
    </location>
</feature>
<feature type="transmembrane region" description="Helical" evidence="8">
    <location>
        <begin position="230"/>
        <end position="251"/>
    </location>
</feature>
<feature type="transmembrane region" description="Helical" evidence="8">
    <location>
        <begin position="204"/>
        <end position="224"/>
    </location>
</feature>
<feature type="transmembrane region" description="Helical" evidence="8">
    <location>
        <begin position="272"/>
        <end position="303"/>
    </location>
</feature>
<evidence type="ECO:0000256" key="6">
    <source>
        <dbReference type="ARBA" id="ARBA00023136"/>
    </source>
</evidence>
<accession>A0ABT6LZ88</accession>
<proteinExistence type="inferred from homology"/>
<dbReference type="PANTHER" id="PTHR33406">
    <property type="entry name" value="MEMBRANE PROTEIN MJ1562-RELATED"/>
    <property type="match status" value="1"/>
</dbReference>
<dbReference type="PRINTS" id="PR00702">
    <property type="entry name" value="ACRIFLAVINRP"/>
</dbReference>
<feature type="domain" description="SSD" evidence="9">
    <location>
        <begin position="204"/>
        <end position="330"/>
    </location>
</feature>
<evidence type="ECO:0000256" key="7">
    <source>
        <dbReference type="SAM" id="MobiDB-lite"/>
    </source>
</evidence>
<dbReference type="EMBL" id="JARXVH010000024">
    <property type="protein sequence ID" value="MDH6221615.1"/>
    <property type="molecule type" value="Genomic_DNA"/>
</dbReference>
<evidence type="ECO:0000256" key="3">
    <source>
        <dbReference type="ARBA" id="ARBA00022475"/>
    </source>
</evidence>
<evidence type="ECO:0000259" key="9">
    <source>
        <dbReference type="PROSITE" id="PS50156"/>
    </source>
</evidence>
<comment type="subcellular location">
    <subcellularLocation>
        <location evidence="1">Cell membrane</location>
        <topology evidence="1">Multi-pass membrane protein</topology>
    </subcellularLocation>
</comment>
<reference evidence="10 11" key="1">
    <citation type="submission" date="2023-04" db="EMBL/GenBank/DDBJ databases">
        <title>Forest soil microbial communities from Buena Vista Peninsula, Colon Province, Panama.</title>
        <authorList>
            <person name="Bouskill N."/>
        </authorList>
    </citation>
    <scope>NUCLEOTIDE SEQUENCE [LARGE SCALE GENOMIC DNA]</scope>
    <source>
        <strain evidence="10 11">GGS1</strain>
    </source>
</reference>
<name>A0ABT6LZ88_9ACTN</name>
<dbReference type="Pfam" id="PF03176">
    <property type="entry name" value="MMPL"/>
    <property type="match status" value="2"/>
</dbReference>
<dbReference type="SUPFAM" id="SSF82866">
    <property type="entry name" value="Multidrug efflux transporter AcrB transmembrane domain"/>
    <property type="match status" value="2"/>
</dbReference>
<dbReference type="Proteomes" id="UP001160499">
    <property type="component" value="Unassembled WGS sequence"/>
</dbReference>
<dbReference type="PROSITE" id="PS50156">
    <property type="entry name" value="SSD"/>
    <property type="match status" value="1"/>
</dbReference>
<feature type="transmembrane region" description="Helical" evidence="8">
    <location>
        <begin position="586"/>
        <end position="605"/>
    </location>
</feature>
<keyword evidence="6 8" id="KW-0472">Membrane</keyword>
<evidence type="ECO:0000256" key="4">
    <source>
        <dbReference type="ARBA" id="ARBA00022692"/>
    </source>
</evidence>
<feature type="transmembrane region" description="Helical" evidence="8">
    <location>
        <begin position="522"/>
        <end position="541"/>
    </location>
</feature>
<comment type="similarity">
    <text evidence="2">Belongs to the resistance-nodulation-cell division (RND) (TC 2.A.6) family. MmpL subfamily.</text>
</comment>
<keyword evidence="11" id="KW-1185">Reference proteome</keyword>
<dbReference type="InterPro" id="IPR001036">
    <property type="entry name" value="Acrflvin-R"/>
</dbReference>
<evidence type="ECO:0000313" key="11">
    <source>
        <dbReference type="Proteomes" id="UP001160499"/>
    </source>
</evidence>
<comment type="caution">
    <text evidence="10">The sequence shown here is derived from an EMBL/GenBank/DDBJ whole genome shotgun (WGS) entry which is preliminary data.</text>
</comment>
<organism evidence="10 11">
    <name type="scientific">Streptomyces pseudovenezuelae</name>
    <dbReference type="NCBI Taxonomy" id="67350"/>
    <lineage>
        <taxon>Bacteria</taxon>
        <taxon>Bacillati</taxon>
        <taxon>Actinomycetota</taxon>
        <taxon>Actinomycetes</taxon>
        <taxon>Kitasatosporales</taxon>
        <taxon>Streptomycetaceae</taxon>
        <taxon>Streptomyces</taxon>
        <taxon>Streptomyces aurantiacus group</taxon>
    </lineage>
</organism>
<dbReference type="InterPro" id="IPR050545">
    <property type="entry name" value="Mycobact_MmpL"/>
</dbReference>
<evidence type="ECO:0000256" key="1">
    <source>
        <dbReference type="ARBA" id="ARBA00004651"/>
    </source>
</evidence>
<dbReference type="PANTHER" id="PTHR33406:SF11">
    <property type="entry name" value="MEMBRANE PROTEIN SCO6666-RELATED"/>
    <property type="match status" value="1"/>
</dbReference>
<feature type="transmembrane region" description="Helical" evidence="8">
    <location>
        <begin position="676"/>
        <end position="695"/>
    </location>
</feature>
<dbReference type="RefSeq" id="WP_280882321.1">
    <property type="nucleotide sequence ID" value="NZ_JARXVH010000024.1"/>
</dbReference>
<keyword evidence="3" id="KW-1003">Cell membrane</keyword>
<keyword evidence="4 8" id="KW-0812">Transmembrane</keyword>
<feature type="transmembrane region" description="Helical" evidence="8">
    <location>
        <begin position="637"/>
        <end position="656"/>
    </location>
</feature>